<protein>
    <recommendedName>
        <fullName evidence="4">Sulfotransferase domain-containing protein</fullName>
    </recommendedName>
</protein>
<dbReference type="KEGG" id="gai:IMCC3135_03000"/>
<evidence type="ECO:0000313" key="2">
    <source>
        <dbReference type="EMBL" id="ASJ70713.1"/>
    </source>
</evidence>
<keyword evidence="1" id="KW-1133">Transmembrane helix</keyword>
<dbReference type="AlphaFoldDB" id="A0A2Z2NI31"/>
<keyword evidence="1" id="KW-0472">Membrane</keyword>
<accession>A0A2Z2NI31</accession>
<dbReference type="RefSeq" id="WP_088916228.1">
    <property type="nucleotide sequence ID" value="NZ_CP018632.1"/>
</dbReference>
<keyword evidence="1" id="KW-0812">Transmembrane</keyword>
<dbReference type="EMBL" id="CP018632">
    <property type="protein sequence ID" value="ASJ70713.1"/>
    <property type="molecule type" value="Genomic_DNA"/>
</dbReference>
<dbReference type="Proteomes" id="UP000250079">
    <property type="component" value="Chromosome"/>
</dbReference>
<name>A0A2Z2NI31_9GAMM</name>
<keyword evidence="3" id="KW-1185">Reference proteome</keyword>
<reference evidence="2 3" key="1">
    <citation type="submission" date="2016-12" db="EMBL/GenBank/DDBJ databases">
        <authorList>
            <person name="Song W.-J."/>
            <person name="Kurnit D.M."/>
        </authorList>
    </citation>
    <scope>NUCLEOTIDE SEQUENCE [LARGE SCALE GENOMIC DNA]</scope>
    <source>
        <strain evidence="2 3">IMCC3135</strain>
    </source>
</reference>
<dbReference type="Gene3D" id="3.40.50.300">
    <property type="entry name" value="P-loop containing nucleotide triphosphate hydrolases"/>
    <property type="match status" value="1"/>
</dbReference>
<gene>
    <name evidence="2" type="ORF">IMCC3135_03000</name>
</gene>
<feature type="transmembrane region" description="Helical" evidence="1">
    <location>
        <begin position="6"/>
        <end position="26"/>
    </location>
</feature>
<dbReference type="SUPFAM" id="SSF52540">
    <property type="entry name" value="P-loop containing nucleoside triphosphate hydrolases"/>
    <property type="match status" value="1"/>
</dbReference>
<organism evidence="2 3">
    <name type="scientific">Granulosicoccus antarcticus IMCC3135</name>
    <dbReference type="NCBI Taxonomy" id="1192854"/>
    <lineage>
        <taxon>Bacteria</taxon>
        <taxon>Pseudomonadati</taxon>
        <taxon>Pseudomonadota</taxon>
        <taxon>Gammaproteobacteria</taxon>
        <taxon>Chromatiales</taxon>
        <taxon>Granulosicoccaceae</taxon>
        <taxon>Granulosicoccus</taxon>
    </lineage>
</organism>
<evidence type="ECO:0000256" key="1">
    <source>
        <dbReference type="SAM" id="Phobius"/>
    </source>
</evidence>
<evidence type="ECO:0000313" key="3">
    <source>
        <dbReference type="Proteomes" id="UP000250079"/>
    </source>
</evidence>
<evidence type="ECO:0008006" key="4">
    <source>
        <dbReference type="Google" id="ProtNLM"/>
    </source>
</evidence>
<dbReference type="InterPro" id="IPR027417">
    <property type="entry name" value="P-loop_NTPase"/>
</dbReference>
<feature type="transmembrane region" description="Helical" evidence="1">
    <location>
        <begin position="69"/>
        <end position="94"/>
    </location>
</feature>
<dbReference type="OrthoDB" id="9815894at2"/>
<sequence>MNLLAVVALFGLIGILFYELFVRLNVISDIQKVFNVAPAAIKVIRSTTLSDEEKEVSVRRMSLQVLKDTFTFTAKLAGVLLTCVAVAAMAQSLFTLSPGGLSDLLASWQGLIAAVVSVALYTRFKPVGEPASSHSSTSQYSSLDRLLHRIAFIHPGLQKILGDVENDLFKKHLTDVEVRRPVFVTGLPRAGTTLLLELLYDTDQFASFTYRQMPFVLNPLLWNRLSSGSRKQGEGQERAHGDGMLISYDSPEAFEEVLWVSYQGKSMFDDGGMRTLMPTDLDANMPDAFVNLARKLVCLKELNVQGAHPSTPSASDSDTQHLNSSSRYLSKNNANLSRLDAIRSVFSDADLLLCYRHPTTHVASLHTQHLRFLEIHKNDAFARNYMRWIGHHDFGANFRPIHFSEKNSLDPTQRLFWLQYWVDAYRHVLEHAPEGTQFIGYESLLQNGSADLGQLAKNLELNEVATTTLMAAAKRLRAPGSLAEPLSDLSTNLALEAEAIYSQLSARSVAQGYTGYQKSDSPRLQETGFVHNT</sequence>
<dbReference type="Pfam" id="PF13469">
    <property type="entry name" value="Sulfotransfer_3"/>
    <property type="match status" value="1"/>
</dbReference>
<proteinExistence type="predicted"/>